<comment type="caution">
    <text evidence="2">The sequence shown here is derived from an EMBL/GenBank/DDBJ whole genome shotgun (WGS) entry which is preliminary data.</text>
</comment>
<gene>
    <name evidence="2" type="ORF">B296_00025946</name>
</gene>
<name>A0A426YQH8_ENSVE</name>
<feature type="region of interest" description="Disordered" evidence="1">
    <location>
        <begin position="64"/>
        <end position="89"/>
    </location>
</feature>
<evidence type="ECO:0000256" key="1">
    <source>
        <dbReference type="SAM" id="MobiDB-lite"/>
    </source>
</evidence>
<evidence type="ECO:0000313" key="2">
    <source>
        <dbReference type="EMBL" id="RRT53981.1"/>
    </source>
</evidence>
<sequence>MVPPFAVRGNMPPLRRVRDITSSSVGSAIWFSTSIVSRVHRQVLARGESSRVWLGVTPGILTKGTEITKEDDGIPGRGSNSGGVKERAK</sequence>
<organism evidence="2 3">
    <name type="scientific">Ensete ventricosum</name>
    <name type="common">Abyssinian banana</name>
    <name type="synonym">Musa ensete</name>
    <dbReference type="NCBI Taxonomy" id="4639"/>
    <lineage>
        <taxon>Eukaryota</taxon>
        <taxon>Viridiplantae</taxon>
        <taxon>Streptophyta</taxon>
        <taxon>Embryophyta</taxon>
        <taxon>Tracheophyta</taxon>
        <taxon>Spermatophyta</taxon>
        <taxon>Magnoliopsida</taxon>
        <taxon>Liliopsida</taxon>
        <taxon>Zingiberales</taxon>
        <taxon>Musaceae</taxon>
        <taxon>Ensete</taxon>
    </lineage>
</organism>
<proteinExistence type="predicted"/>
<reference evidence="2 3" key="1">
    <citation type="journal article" date="2014" name="Agronomy (Basel)">
        <title>A Draft Genome Sequence for Ensete ventricosum, the Drought-Tolerant Tree Against Hunger.</title>
        <authorList>
            <person name="Harrison J."/>
            <person name="Moore K.A."/>
            <person name="Paszkiewicz K."/>
            <person name="Jones T."/>
            <person name="Grant M."/>
            <person name="Ambacheew D."/>
            <person name="Muzemil S."/>
            <person name="Studholme D.J."/>
        </authorList>
    </citation>
    <scope>NUCLEOTIDE SEQUENCE [LARGE SCALE GENOMIC DNA]</scope>
</reference>
<dbReference type="Proteomes" id="UP000287651">
    <property type="component" value="Unassembled WGS sequence"/>
</dbReference>
<evidence type="ECO:0000313" key="3">
    <source>
        <dbReference type="Proteomes" id="UP000287651"/>
    </source>
</evidence>
<dbReference type="AlphaFoldDB" id="A0A426YQH8"/>
<dbReference type="EMBL" id="AMZH03010844">
    <property type="protein sequence ID" value="RRT53981.1"/>
    <property type="molecule type" value="Genomic_DNA"/>
</dbReference>
<protein>
    <submittedName>
        <fullName evidence="2">Uncharacterized protein</fullName>
    </submittedName>
</protein>
<accession>A0A426YQH8</accession>